<dbReference type="FunFam" id="3.10.10.10:FF:000007">
    <property type="entry name" value="Retrovirus-related Pol polyprotein from transposon 17.6-like Protein"/>
    <property type="match status" value="1"/>
</dbReference>
<keyword evidence="2" id="KW-0645">Protease</keyword>
<evidence type="ECO:0000256" key="7">
    <source>
        <dbReference type="ARBA" id="ARBA00022801"/>
    </source>
</evidence>
<sequence length="489" mass="55284">MCLACQSKTALSPHQNHSSVGVLFGPSKFDKILAAFPELTNPSHIPNGRPDTKVLHYIETKGPPVFSKAHRLSPELFEVARQEFEFLMAQGIIRPSKSAWASPLHMVKKPNGEWRPCGDHRRLNAITIPDRYPLPHIHDCTQIFHGKTVFSTLDLARAYHQIPVNHEDIEKTAVITPFRLFEFVFTPFGLRNAGQTCQRYMHQVLSGLDFCIPYLDDILIASSNESEHEDHLKQVLDCLRQHSLKLNPSKCNLGKPSVAFLGCLITSTDTLSRVTAVQKHDIDFSTMAEEQNADPELAELLANPESSLKLQHLETGKNQKLYCDVSTGSLRPYVPKKLRRSVFEHLHNLSHPGIKASRKLIQQRYVWPGMMADISTWARSCVECQRSKIHCHTHSPSQRFTLTSRRFEHIHLDIGGPLPPAVIGLDRLKPAFTDQENVGQQFSESAKPVHQESQLIPTEQAKTGNEHNCPKLPITTRSGRTVRFNPRYL</sequence>
<evidence type="ECO:0000256" key="3">
    <source>
        <dbReference type="ARBA" id="ARBA00022679"/>
    </source>
</evidence>
<keyword evidence="8" id="KW-0695">RNA-directed DNA polymerase</keyword>
<evidence type="ECO:0000256" key="1">
    <source>
        <dbReference type="ARBA" id="ARBA00012493"/>
    </source>
</evidence>
<evidence type="ECO:0000256" key="4">
    <source>
        <dbReference type="ARBA" id="ARBA00022695"/>
    </source>
</evidence>
<dbReference type="PANTHER" id="PTHR37984:SF5">
    <property type="entry name" value="PROTEIN NYNRIN-LIKE"/>
    <property type="match status" value="1"/>
</dbReference>
<reference evidence="11 12" key="1">
    <citation type="journal article" date="2022" name="Nat. Ecol. Evol.">
        <title>A masculinizing supergene underlies an exaggerated male reproductive morph in a spider.</title>
        <authorList>
            <person name="Hendrickx F."/>
            <person name="De Corte Z."/>
            <person name="Sonet G."/>
            <person name="Van Belleghem S.M."/>
            <person name="Kostlbacher S."/>
            <person name="Vangestel C."/>
        </authorList>
    </citation>
    <scope>NUCLEOTIDE SEQUENCE [LARGE SCALE GENOMIC DNA]</scope>
    <source>
        <strain evidence="11">W744_W776</strain>
    </source>
</reference>
<dbReference type="Proteomes" id="UP000827092">
    <property type="component" value="Unassembled WGS sequence"/>
</dbReference>
<dbReference type="GO" id="GO:0008233">
    <property type="term" value="F:peptidase activity"/>
    <property type="evidence" value="ECO:0007669"/>
    <property type="project" value="UniProtKB-KW"/>
</dbReference>
<feature type="region of interest" description="Disordered" evidence="9">
    <location>
        <begin position="458"/>
        <end position="477"/>
    </location>
</feature>
<gene>
    <name evidence="11" type="ORF">JTE90_029300</name>
</gene>
<dbReference type="InterPro" id="IPR043502">
    <property type="entry name" value="DNA/RNA_pol_sf"/>
</dbReference>
<dbReference type="EC" id="2.7.7.49" evidence="1"/>
<evidence type="ECO:0000256" key="2">
    <source>
        <dbReference type="ARBA" id="ARBA00022670"/>
    </source>
</evidence>
<evidence type="ECO:0000256" key="5">
    <source>
        <dbReference type="ARBA" id="ARBA00022722"/>
    </source>
</evidence>
<dbReference type="AlphaFoldDB" id="A0AAV6TRB5"/>
<keyword evidence="4" id="KW-0548">Nucleotidyltransferase</keyword>
<feature type="domain" description="Reverse transcriptase" evidence="10">
    <location>
        <begin position="88"/>
        <end position="265"/>
    </location>
</feature>
<dbReference type="FunFam" id="1.10.340.70:FF:000006">
    <property type="entry name" value="Retrovirus-related Pol polyprotein from transposon 297-like Protein"/>
    <property type="match status" value="1"/>
</dbReference>
<dbReference type="EMBL" id="JAFNEN010001226">
    <property type="protein sequence ID" value="KAG8174412.1"/>
    <property type="molecule type" value="Genomic_DNA"/>
</dbReference>
<proteinExistence type="predicted"/>
<dbReference type="SUPFAM" id="SSF56672">
    <property type="entry name" value="DNA/RNA polymerases"/>
    <property type="match status" value="1"/>
</dbReference>
<dbReference type="GO" id="GO:0004519">
    <property type="term" value="F:endonuclease activity"/>
    <property type="evidence" value="ECO:0007669"/>
    <property type="project" value="UniProtKB-KW"/>
</dbReference>
<keyword evidence="3" id="KW-0808">Transferase</keyword>
<evidence type="ECO:0000259" key="10">
    <source>
        <dbReference type="PROSITE" id="PS50878"/>
    </source>
</evidence>
<dbReference type="InterPro" id="IPR041588">
    <property type="entry name" value="Integrase_H2C2"/>
</dbReference>
<dbReference type="Gene3D" id="3.30.70.270">
    <property type="match status" value="1"/>
</dbReference>
<keyword evidence="6" id="KW-0255">Endonuclease</keyword>
<dbReference type="Gene3D" id="1.10.340.70">
    <property type="match status" value="1"/>
</dbReference>
<dbReference type="GO" id="GO:0006508">
    <property type="term" value="P:proteolysis"/>
    <property type="evidence" value="ECO:0007669"/>
    <property type="project" value="UniProtKB-KW"/>
</dbReference>
<dbReference type="PROSITE" id="PS50878">
    <property type="entry name" value="RT_POL"/>
    <property type="match status" value="1"/>
</dbReference>
<organism evidence="11 12">
    <name type="scientific">Oedothorax gibbosus</name>
    <dbReference type="NCBI Taxonomy" id="931172"/>
    <lineage>
        <taxon>Eukaryota</taxon>
        <taxon>Metazoa</taxon>
        <taxon>Ecdysozoa</taxon>
        <taxon>Arthropoda</taxon>
        <taxon>Chelicerata</taxon>
        <taxon>Arachnida</taxon>
        <taxon>Araneae</taxon>
        <taxon>Araneomorphae</taxon>
        <taxon>Entelegynae</taxon>
        <taxon>Araneoidea</taxon>
        <taxon>Linyphiidae</taxon>
        <taxon>Erigoninae</taxon>
        <taxon>Oedothorax</taxon>
    </lineage>
</organism>
<keyword evidence="7" id="KW-0378">Hydrolase</keyword>
<dbReference type="InterPro" id="IPR000477">
    <property type="entry name" value="RT_dom"/>
</dbReference>
<dbReference type="CDD" id="cd01647">
    <property type="entry name" value="RT_LTR"/>
    <property type="match status" value="1"/>
</dbReference>
<evidence type="ECO:0000256" key="6">
    <source>
        <dbReference type="ARBA" id="ARBA00022759"/>
    </source>
</evidence>
<accession>A0AAV6TRB5</accession>
<keyword evidence="5" id="KW-0540">Nuclease</keyword>
<name>A0AAV6TRB5_9ARAC</name>
<evidence type="ECO:0000256" key="8">
    <source>
        <dbReference type="ARBA" id="ARBA00022918"/>
    </source>
</evidence>
<protein>
    <recommendedName>
        <fullName evidence="1">RNA-directed DNA polymerase</fullName>
        <ecNumber evidence="1">2.7.7.49</ecNumber>
    </recommendedName>
</protein>
<dbReference type="InterPro" id="IPR043128">
    <property type="entry name" value="Rev_trsase/Diguanyl_cyclase"/>
</dbReference>
<dbReference type="InterPro" id="IPR050951">
    <property type="entry name" value="Retrovirus_Pol_polyprotein"/>
</dbReference>
<comment type="caution">
    <text evidence="11">The sequence shown here is derived from an EMBL/GenBank/DDBJ whole genome shotgun (WGS) entry which is preliminary data.</text>
</comment>
<dbReference type="Pfam" id="PF00078">
    <property type="entry name" value="RVT_1"/>
    <property type="match status" value="1"/>
</dbReference>
<dbReference type="Pfam" id="PF17921">
    <property type="entry name" value="Integrase_H2C2"/>
    <property type="match status" value="1"/>
</dbReference>
<evidence type="ECO:0000313" key="12">
    <source>
        <dbReference type="Proteomes" id="UP000827092"/>
    </source>
</evidence>
<dbReference type="PANTHER" id="PTHR37984">
    <property type="entry name" value="PROTEIN CBG26694"/>
    <property type="match status" value="1"/>
</dbReference>
<keyword evidence="12" id="KW-1185">Reference proteome</keyword>
<dbReference type="Gene3D" id="3.10.10.10">
    <property type="entry name" value="HIV Type 1 Reverse Transcriptase, subunit A, domain 1"/>
    <property type="match status" value="1"/>
</dbReference>
<evidence type="ECO:0000313" key="11">
    <source>
        <dbReference type="EMBL" id="KAG8174412.1"/>
    </source>
</evidence>
<evidence type="ECO:0000256" key="9">
    <source>
        <dbReference type="SAM" id="MobiDB-lite"/>
    </source>
</evidence>
<dbReference type="GO" id="GO:0003964">
    <property type="term" value="F:RNA-directed DNA polymerase activity"/>
    <property type="evidence" value="ECO:0007669"/>
    <property type="project" value="UniProtKB-KW"/>
</dbReference>